<accession>A0A7J6VNH2</accession>
<evidence type="ECO:0000313" key="3">
    <source>
        <dbReference type="EMBL" id="KAF5185902.1"/>
    </source>
</evidence>
<dbReference type="Pfam" id="PF03221">
    <property type="entry name" value="HTH_Tnp_Tc5"/>
    <property type="match status" value="1"/>
</dbReference>
<dbReference type="PANTHER" id="PTHR19303">
    <property type="entry name" value="TRANSPOSON"/>
    <property type="match status" value="1"/>
</dbReference>
<dbReference type="PANTHER" id="PTHR19303:SF73">
    <property type="entry name" value="PROTEIN PDC2"/>
    <property type="match status" value="1"/>
</dbReference>
<dbReference type="InterPro" id="IPR009057">
    <property type="entry name" value="Homeodomain-like_sf"/>
</dbReference>
<evidence type="ECO:0000313" key="4">
    <source>
        <dbReference type="Proteomes" id="UP000554482"/>
    </source>
</evidence>
<dbReference type="Gene3D" id="1.10.10.60">
    <property type="entry name" value="Homeodomain-like"/>
    <property type="match status" value="2"/>
</dbReference>
<dbReference type="SUPFAM" id="SSF46689">
    <property type="entry name" value="Homeodomain-like"/>
    <property type="match status" value="1"/>
</dbReference>
<dbReference type="Pfam" id="PF03184">
    <property type="entry name" value="DDE_1"/>
    <property type="match status" value="1"/>
</dbReference>
<dbReference type="InterPro" id="IPR036397">
    <property type="entry name" value="RNaseH_sf"/>
</dbReference>
<sequence>MSVNQNGKRLNESERCEIISKLSSNNPPSKRSVARQYGVSEGAIRKVWINRESITTRSAQFSDETKKQTYRAAAGRWSDVENKLYLWIDSMRRAKLPVPPSLAIAKAKSIASALSIPETEFKASWQWLSRFRARHGLNKMLLHGECAEVDKDDPELLASLDNLYELINKFEHENVYNMDETGLFFRLLPRYSILMPQEDIATTRGKKKSKDRISLIVCANATGTHKISCSFIGKPKEPACIKNRIWPVPYFNQAKAWMDVETCWKWFEQIFVPEVRSRTGRRVLLLMDNAPGHFEAFERNGITVAFFPPNCTSWKQPCDMGIIAALKKRYKYLYLKDVLDFYELDAESKHRKQEEGKRMRRGAAGVAYGNPAHLLDAALYVKQAWDSVSSVSIKNSFIKADIMNLTNEGQEIRDDLDQSFNNLGNMMQELQISINPSEMNDFLHIDDEDNEDFIQEIFADVEEVMESMQLANHEDEEQDTELNSEIEASVEQRTEFRGFASHYSTLLDVEDQLLCPESQAEAEESFDSLIQAFQKFKYEVQALSAKERRK</sequence>
<dbReference type="InterPro" id="IPR050863">
    <property type="entry name" value="CenT-Element_Derived"/>
</dbReference>
<reference evidence="3 4" key="1">
    <citation type="submission" date="2020-06" db="EMBL/GenBank/DDBJ databases">
        <title>Transcriptomic and genomic resources for Thalictrum thalictroides and T. hernandezii: Facilitating candidate gene discovery in an emerging model plant lineage.</title>
        <authorList>
            <person name="Arias T."/>
            <person name="Riano-Pachon D.M."/>
            <person name="Di Stilio V.S."/>
        </authorList>
    </citation>
    <scope>NUCLEOTIDE SEQUENCE [LARGE SCALE GENOMIC DNA]</scope>
    <source>
        <strain evidence="4">cv. WT478/WT964</strain>
        <tissue evidence="3">Leaves</tissue>
    </source>
</reference>
<dbReference type="Gene3D" id="3.30.420.10">
    <property type="entry name" value="Ribonuclease H-like superfamily/Ribonuclease H"/>
    <property type="match status" value="1"/>
</dbReference>
<dbReference type="GO" id="GO:0003677">
    <property type="term" value="F:DNA binding"/>
    <property type="evidence" value="ECO:0007669"/>
    <property type="project" value="UniProtKB-KW"/>
</dbReference>
<keyword evidence="1" id="KW-0238">DNA-binding</keyword>
<proteinExistence type="predicted"/>
<evidence type="ECO:0000256" key="1">
    <source>
        <dbReference type="ARBA" id="ARBA00023125"/>
    </source>
</evidence>
<dbReference type="InterPro" id="IPR004875">
    <property type="entry name" value="DDE_SF_endonuclease_dom"/>
</dbReference>
<keyword evidence="4" id="KW-1185">Reference proteome</keyword>
<name>A0A7J6VNH2_THATH</name>
<protein>
    <submittedName>
        <fullName evidence="3">Tigger transposable element-derived protein</fullName>
    </submittedName>
</protein>
<dbReference type="OrthoDB" id="999201at2759"/>
<gene>
    <name evidence="3" type="ORF">FRX31_024511</name>
</gene>
<dbReference type="AlphaFoldDB" id="A0A7J6VNH2"/>
<dbReference type="GO" id="GO:0005634">
    <property type="term" value="C:nucleus"/>
    <property type="evidence" value="ECO:0007669"/>
    <property type="project" value="TreeGrafter"/>
</dbReference>
<dbReference type="InterPro" id="IPR006600">
    <property type="entry name" value="HTH_CenpB_DNA-bd_dom"/>
</dbReference>
<dbReference type="SMART" id="SM00674">
    <property type="entry name" value="CENPB"/>
    <property type="match status" value="1"/>
</dbReference>
<comment type="caution">
    <text evidence="3">The sequence shown here is derived from an EMBL/GenBank/DDBJ whole genome shotgun (WGS) entry which is preliminary data.</text>
</comment>
<dbReference type="EMBL" id="JABWDY010030081">
    <property type="protein sequence ID" value="KAF5185902.1"/>
    <property type="molecule type" value="Genomic_DNA"/>
</dbReference>
<organism evidence="3 4">
    <name type="scientific">Thalictrum thalictroides</name>
    <name type="common">Rue-anemone</name>
    <name type="synonym">Anemone thalictroides</name>
    <dbReference type="NCBI Taxonomy" id="46969"/>
    <lineage>
        <taxon>Eukaryota</taxon>
        <taxon>Viridiplantae</taxon>
        <taxon>Streptophyta</taxon>
        <taxon>Embryophyta</taxon>
        <taxon>Tracheophyta</taxon>
        <taxon>Spermatophyta</taxon>
        <taxon>Magnoliopsida</taxon>
        <taxon>Ranunculales</taxon>
        <taxon>Ranunculaceae</taxon>
        <taxon>Thalictroideae</taxon>
        <taxon>Thalictrum</taxon>
    </lineage>
</organism>
<dbReference type="PROSITE" id="PS51253">
    <property type="entry name" value="HTH_CENPB"/>
    <property type="match status" value="1"/>
</dbReference>
<feature type="domain" description="HTH CENPB-type" evidence="2">
    <location>
        <begin position="68"/>
        <end position="141"/>
    </location>
</feature>
<evidence type="ECO:0000259" key="2">
    <source>
        <dbReference type="PROSITE" id="PS51253"/>
    </source>
</evidence>
<dbReference type="Proteomes" id="UP000554482">
    <property type="component" value="Unassembled WGS sequence"/>
</dbReference>